<evidence type="ECO:0000313" key="2">
    <source>
        <dbReference type="Proteomes" id="UP000237481"/>
    </source>
</evidence>
<keyword evidence="2" id="KW-1185">Reference proteome</keyword>
<protein>
    <recommendedName>
        <fullName evidence="3">Aminoglycoside phosphotransferase domain-containing protein</fullName>
    </recommendedName>
</protein>
<evidence type="ECO:0000313" key="1">
    <source>
        <dbReference type="EMBL" id="POR34217.1"/>
    </source>
</evidence>
<evidence type="ECO:0008006" key="3">
    <source>
        <dbReference type="Google" id="ProtNLM"/>
    </source>
</evidence>
<comment type="caution">
    <text evidence="1">The sequence shown here is derived from an EMBL/GenBank/DDBJ whole genome shotgun (WGS) entry which is preliminary data.</text>
</comment>
<proteinExistence type="predicted"/>
<gene>
    <name evidence="1" type="ORF">TPAR_05583</name>
</gene>
<dbReference type="SUPFAM" id="SSF56112">
    <property type="entry name" value="Protein kinase-like (PK-like)"/>
    <property type="match status" value="1"/>
</dbReference>
<name>A0A2S4KVN2_9HYPO</name>
<organism evidence="1 2">
    <name type="scientific">Tolypocladium paradoxum</name>
    <dbReference type="NCBI Taxonomy" id="94208"/>
    <lineage>
        <taxon>Eukaryota</taxon>
        <taxon>Fungi</taxon>
        <taxon>Dikarya</taxon>
        <taxon>Ascomycota</taxon>
        <taxon>Pezizomycotina</taxon>
        <taxon>Sordariomycetes</taxon>
        <taxon>Hypocreomycetidae</taxon>
        <taxon>Hypocreales</taxon>
        <taxon>Ophiocordycipitaceae</taxon>
        <taxon>Tolypocladium</taxon>
    </lineage>
</organism>
<sequence length="384" mass="42998">MISKPTFPSAKVLAIASSLRNDGASATLCFGTGEKPIQLGQCQISAVRFPDGETWAIRIPVHAGGTLSPSSITSIVEDEMAFMKKLNHSGFRWAPRLIGGDSTFNNPLGHPTWSWPGFMEPLGQRHKVIRQLIDIQLELAECTKESRPGTSTRTYLTDIIDGKIMRVADGKLPELDYRSCFIHRALARYVIDDALETPLFAISHDNLAAHKIIIDQEYNITGIIDWKFARFRPLQLALHFPRVLTTDLDENDPAASIESIQPSSILLADRQFVMSHLSSLVANQAPQGIPQQASLASIMKAVVSDPDVDWQDLVYQSCFRKNLHKWMANQSWLPHNTQRTEVRLVLVDLDKAIEEEIDGFLQVAGTENGFTREKLLELCKDQER</sequence>
<dbReference type="EMBL" id="PKSG01000562">
    <property type="protein sequence ID" value="POR34217.1"/>
    <property type="molecule type" value="Genomic_DNA"/>
</dbReference>
<dbReference type="AlphaFoldDB" id="A0A2S4KVN2"/>
<dbReference type="Proteomes" id="UP000237481">
    <property type="component" value="Unassembled WGS sequence"/>
</dbReference>
<accession>A0A2S4KVN2</accession>
<dbReference type="InterPro" id="IPR011009">
    <property type="entry name" value="Kinase-like_dom_sf"/>
</dbReference>
<reference evidence="1 2" key="1">
    <citation type="submission" date="2018-01" db="EMBL/GenBank/DDBJ databases">
        <title>Harnessing the power of phylogenomics to disentangle the directionality and signatures of interkingdom host jumping in the parasitic fungal genus Tolypocladium.</title>
        <authorList>
            <person name="Quandt C.A."/>
            <person name="Patterson W."/>
            <person name="Spatafora J.W."/>
        </authorList>
    </citation>
    <scope>NUCLEOTIDE SEQUENCE [LARGE SCALE GENOMIC DNA]</scope>
    <source>
        <strain evidence="1 2">NRBC 100945</strain>
    </source>
</reference>
<dbReference type="OrthoDB" id="5327538at2759"/>